<evidence type="ECO:0000256" key="2">
    <source>
        <dbReference type="ARBA" id="ARBA00022692"/>
    </source>
</evidence>
<evidence type="ECO:0000256" key="3">
    <source>
        <dbReference type="ARBA" id="ARBA00022989"/>
    </source>
</evidence>
<dbReference type="SUPFAM" id="SSF81321">
    <property type="entry name" value="Family A G protein-coupled receptor-like"/>
    <property type="match status" value="1"/>
</dbReference>
<dbReference type="EMBL" id="UYYB01008131">
    <property type="protein sequence ID" value="VDM68227.1"/>
    <property type="molecule type" value="Genomic_DNA"/>
</dbReference>
<feature type="domain" description="G-protein coupled receptors family 1 profile" evidence="6">
    <location>
        <begin position="20"/>
        <end position="229"/>
    </location>
</feature>
<dbReference type="InterPro" id="IPR017452">
    <property type="entry name" value="GPCR_Rhodpsn_7TM"/>
</dbReference>
<feature type="transmembrane region" description="Helical" evidence="5">
    <location>
        <begin position="6"/>
        <end position="30"/>
    </location>
</feature>
<evidence type="ECO:0000256" key="5">
    <source>
        <dbReference type="SAM" id="Phobius"/>
    </source>
</evidence>
<feature type="transmembrane region" description="Helical" evidence="5">
    <location>
        <begin position="78"/>
        <end position="101"/>
    </location>
</feature>
<dbReference type="PROSITE" id="PS50262">
    <property type="entry name" value="G_PROTEIN_RECEP_F1_2"/>
    <property type="match status" value="1"/>
</dbReference>
<dbReference type="Gene3D" id="1.20.1070.10">
    <property type="entry name" value="Rhodopsin 7-helix transmembrane proteins"/>
    <property type="match status" value="1"/>
</dbReference>
<keyword evidence="8" id="KW-1185">Reference proteome</keyword>
<feature type="transmembrane region" description="Helical" evidence="5">
    <location>
        <begin position="221"/>
        <end position="247"/>
    </location>
</feature>
<proteinExistence type="predicted"/>
<evidence type="ECO:0000256" key="4">
    <source>
        <dbReference type="ARBA" id="ARBA00023136"/>
    </source>
</evidence>
<dbReference type="Pfam" id="PF10316">
    <property type="entry name" value="7TM_GPCR_Srbc"/>
    <property type="match status" value="1"/>
</dbReference>
<evidence type="ECO:0000313" key="8">
    <source>
        <dbReference type="Proteomes" id="UP000270094"/>
    </source>
</evidence>
<organism evidence="7 8">
    <name type="scientific">Strongylus vulgaris</name>
    <name type="common">Blood worm</name>
    <dbReference type="NCBI Taxonomy" id="40348"/>
    <lineage>
        <taxon>Eukaryota</taxon>
        <taxon>Metazoa</taxon>
        <taxon>Ecdysozoa</taxon>
        <taxon>Nematoda</taxon>
        <taxon>Chromadorea</taxon>
        <taxon>Rhabditida</taxon>
        <taxon>Rhabditina</taxon>
        <taxon>Rhabditomorpha</taxon>
        <taxon>Strongyloidea</taxon>
        <taxon>Strongylidae</taxon>
        <taxon>Strongylus</taxon>
    </lineage>
</organism>
<feature type="transmembrane region" description="Helical" evidence="5">
    <location>
        <begin position="122"/>
        <end position="145"/>
    </location>
</feature>
<feature type="transmembrane region" description="Helical" evidence="5">
    <location>
        <begin position="165"/>
        <end position="189"/>
    </location>
</feature>
<dbReference type="Proteomes" id="UP000270094">
    <property type="component" value="Unassembled WGS sequence"/>
</dbReference>
<name>A0A3P7IVE2_STRVU</name>
<reference evidence="7 8" key="1">
    <citation type="submission" date="2018-11" db="EMBL/GenBank/DDBJ databases">
        <authorList>
            <consortium name="Pathogen Informatics"/>
        </authorList>
    </citation>
    <scope>NUCLEOTIDE SEQUENCE [LARGE SCALE GENOMIC DNA]</scope>
</reference>
<dbReference type="InterPro" id="IPR052322">
    <property type="entry name" value="Mito_rRNA_Mtase_NSUN4"/>
</dbReference>
<keyword evidence="2 5" id="KW-0812">Transmembrane</keyword>
<dbReference type="GO" id="GO:0016020">
    <property type="term" value="C:membrane"/>
    <property type="evidence" value="ECO:0007669"/>
    <property type="project" value="UniProtKB-SubCell"/>
</dbReference>
<accession>A0A3P7IVE2</accession>
<dbReference type="AlphaFoldDB" id="A0A3P7IVE2"/>
<protein>
    <recommendedName>
        <fullName evidence="6">G-protein coupled receptors family 1 profile domain-containing protein</fullName>
    </recommendedName>
</protein>
<evidence type="ECO:0000256" key="1">
    <source>
        <dbReference type="ARBA" id="ARBA00004370"/>
    </source>
</evidence>
<dbReference type="OrthoDB" id="5794962at2759"/>
<dbReference type="PANTHER" id="PTHR46955">
    <property type="entry name" value="PROTEIN CBG01349-RELATED"/>
    <property type="match status" value="1"/>
</dbReference>
<gene>
    <name evidence="7" type="ORF">SVUK_LOCUS3225</name>
</gene>
<dbReference type="PANTHER" id="PTHR46955:SF3">
    <property type="entry name" value="G_PROTEIN_RECEP_F1_2 DOMAIN-CONTAINING PROTEIN"/>
    <property type="match status" value="1"/>
</dbReference>
<evidence type="ECO:0000313" key="7">
    <source>
        <dbReference type="EMBL" id="VDM68227.1"/>
    </source>
</evidence>
<sequence length="262" mass="29209">MTYLIIDSIILMLQLAVITFDGLILFVFIRNKQLYRNIAHRLTLFVATTDFLHAFTTLPYTIYLTIFCATEPVNLEPYYIMISSTPLIIQMKVKLTLTAAIALQRTMALFFPISYRSSSSTLFTSISLLLGVSLACGDLFLEFILSPIKSSPGCGTIGCFVSDQFLFYWGTSNMVLGIVVVIFTFMILFKLHSIEKKQSGNKYSNREANGYNQANRTTAGILLTTLFFLTLPSVGVGIMEMVGFSIFRRVGPFYSTGLLCAG</sequence>
<evidence type="ECO:0000259" key="6">
    <source>
        <dbReference type="PROSITE" id="PS50262"/>
    </source>
</evidence>
<dbReference type="InterPro" id="IPR019420">
    <property type="entry name" value="7TM_GPCR_serpentine_rcpt_Srbc"/>
</dbReference>
<comment type="subcellular location">
    <subcellularLocation>
        <location evidence="1">Membrane</location>
    </subcellularLocation>
</comment>
<feature type="transmembrane region" description="Helical" evidence="5">
    <location>
        <begin position="42"/>
        <end position="66"/>
    </location>
</feature>
<keyword evidence="4 5" id="KW-0472">Membrane</keyword>
<keyword evidence="3 5" id="KW-1133">Transmembrane helix</keyword>